<comment type="caution">
    <text evidence="2">The sequence shown here is derived from an EMBL/GenBank/DDBJ whole genome shotgun (WGS) entry which is preliminary data.</text>
</comment>
<dbReference type="EMBL" id="VFPQ01000001">
    <property type="protein sequence ID" value="TQM73739.1"/>
    <property type="molecule type" value="Genomic_DNA"/>
</dbReference>
<dbReference type="SUPFAM" id="SSF52096">
    <property type="entry name" value="ClpP/crotonase"/>
    <property type="match status" value="1"/>
</dbReference>
<dbReference type="PANTHER" id="PTHR43459">
    <property type="entry name" value="ENOYL-COA HYDRATASE"/>
    <property type="match status" value="1"/>
</dbReference>
<accession>A0A543IT31</accession>
<dbReference type="OrthoDB" id="9777711at2"/>
<keyword evidence="3" id="KW-1185">Reference proteome</keyword>
<dbReference type="Pfam" id="PF00378">
    <property type="entry name" value="ECH_1"/>
    <property type="match status" value="1"/>
</dbReference>
<evidence type="ECO:0000313" key="3">
    <source>
        <dbReference type="Proteomes" id="UP000319213"/>
    </source>
</evidence>
<evidence type="ECO:0000313" key="2">
    <source>
        <dbReference type="EMBL" id="TQM73739.1"/>
    </source>
</evidence>
<dbReference type="GO" id="GO:0016853">
    <property type="term" value="F:isomerase activity"/>
    <property type="evidence" value="ECO:0007669"/>
    <property type="project" value="UniProtKB-KW"/>
</dbReference>
<dbReference type="Gene3D" id="1.10.12.10">
    <property type="entry name" value="Lyase 2-enoyl-coa Hydratase, Chain A, domain 2"/>
    <property type="match status" value="1"/>
</dbReference>
<dbReference type="InterPro" id="IPR029045">
    <property type="entry name" value="ClpP/crotonase-like_dom_sf"/>
</dbReference>
<name>A0A543IT31_9ACTN</name>
<reference evidence="2 3" key="1">
    <citation type="submission" date="2019-06" db="EMBL/GenBank/DDBJ databases">
        <title>Sequencing the genomes of 1000 actinobacteria strains.</title>
        <authorList>
            <person name="Klenk H.-P."/>
        </authorList>
    </citation>
    <scope>NUCLEOTIDE SEQUENCE [LARGE SCALE GENOMIC DNA]</scope>
    <source>
        <strain evidence="2 3">DSM 43186</strain>
    </source>
</reference>
<dbReference type="CDD" id="cd06558">
    <property type="entry name" value="crotonase-like"/>
    <property type="match status" value="1"/>
</dbReference>
<dbReference type="InterPro" id="IPR001753">
    <property type="entry name" value="Enoyl-CoA_hydra/iso"/>
</dbReference>
<dbReference type="AlphaFoldDB" id="A0A543IT31"/>
<dbReference type="PANTHER" id="PTHR43459:SF1">
    <property type="entry name" value="EG:BACN32G11.4 PROTEIN"/>
    <property type="match status" value="1"/>
</dbReference>
<protein>
    <submittedName>
        <fullName evidence="2">2-(1,2-epoxy-1,2-dihydrophenyl)acetyl-CoA isomerase</fullName>
    </submittedName>
</protein>
<gene>
    <name evidence="2" type="ORF">FHX40_0392</name>
</gene>
<sequence length="265" mass="27463">MTVSYAVADAVATITLNRPDAMNALSLEMKLELLGALERARDDAGVRAVLLTGSGRAFCAGQDLREHSAGMAGGANGVAEKPLMNTVREHYNPIVRLLAGMGKPTVAAVNGVAAGAGAGLAFACDLRIAAEGARFVMAFAGVGLAPDSGVSWTLQRLAGPAVARELLLLGEQVDAERALRLGLVNRVVPGDELPTVAGELARRLAAGPTVAYAATKRALDFAAVHTLDEALELEAELQAGCAATEDHRAAVKAFLEKRRPTFSGR</sequence>
<proteinExistence type="inferred from homology"/>
<keyword evidence="2" id="KW-0413">Isomerase</keyword>
<organism evidence="2 3">
    <name type="scientific">Thermopolyspora flexuosa</name>
    <dbReference type="NCBI Taxonomy" id="103836"/>
    <lineage>
        <taxon>Bacteria</taxon>
        <taxon>Bacillati</taxon>
        <taxon>Actinomycetota</taxon>
        <taxon>Actinomycetes</taxon>
        <taxon>Streptosporangiales</taxon>
        <taxon>Streptosporangiaceae</taxon>
        <taxon>Thermopolyspora</taxon>
    </lineage>
</organism>
<evidence type="ECO:0000256" key="1">
    <source>
        <dbReference type="ARBA" id="ARBA00005254"/>
    </source>
</evidence>
<dbReference type="RefSeq" id="WP_142258012.1">
    <property type="nucleotide sequence ID" value="NZ_BMPV01000004.1"/>
</dbReference>
<dbReference type="Gene3D" id="3.90.226.10">
    <property type="entry name" value="2-enoyl-CoA Hydratase, Chain A, domain 1"/>
    <property type="match status" value="1"/>
</dbReference>
<comment type="similarity">
    <text evidence="1">Belongs to the enoyl-CoA hydratase/isomerase family.</text>
</comment>
<dbReference type="Proteomes" id="UP000319213">
    <property type="component" value="Unassembled WGS sequence"/>
</dbReference>
<dbReference type="InterPro" id="IPR014748">
    <property type="entry name" value="Enoyl-CoA_hydra_C"/>
</dbReference>